<protein>
    <submittedName>
        <fullName evidence="1">Uncharacterized protein</fullName>
    </submittedName>
</protein>
<evidence type="ECO:0000313" key="1">
    <source>
        <dbReference type="EMBL" id="KAK2596216.1"/>
    </source>
</evidence>
<accession>A0AAJ0FYC1</accession>
<dbReference type="Proteomes" id="UP001251528">
    <property type="component" value="Unassembled WGS sequence"/>
</dbReference>
<evidence type="ECO:0000313" key="2">
    <source>
        <dbReference type="Proteomes" id="UP001251528"/>
    </source>
</evidence>
<gene>
    <name evidence="1" type="ORF">QQS21_006364</name>
</gene>
<name>A0AAJ0FYC1_9HYPO</name>
<sequence>MGQYFEIAALGHRRILPKAFIKLGEFLFHHPTAADLAALLAVPVRPTLQSINGRSKYTSLQLAQGAGNVEKTKGNALKSKAPQQVQYANHKNLAAAATATRPDKHMGLFKLPPELQVYIFESIDHIAGVICFGLTNRFHWSIAQEHLLNFYMTRLGQWANQKIICVGDYVRCDDLPRGMVLSQEWQEWLESFEREESEDEEPKDDGPVTLYHIVCSFRQQRVESVHSIRSDLDLQLFDMEVYDDPAFRVYKDFARSLREDDFFPKNEDWILRNLTTKQYVRSDAVALNPKYINGPNIGLVGFGEVVLSRIAWTSDPSVSMQNDTDIHRGRWAGHCFDITTMARHQRKTLGQIWTDVSEEVAQEIDLIWTSEFGSDWKKQACESL</sequence>
<comment type="caution">
    <text evidence="1">The sequence shown here is derived from an EMBL/GenBank/DDBJ whole genome shotgun (WGS) entry which is preliminary data.</text>
</comment>
<dbReference type="EMBL" id="JASWJB010000117">
    <property type="protein sequence ID" value="KAK2596216.1"/>
    <property type="molecule type" value="Genomic_DNA"/>
</dbReference>
<dbReference type="AlphaFoldDB" id="A0AAJ0FYC1"/>
<proteinExistence type="predicted"/>
<organism evidence="1 2">
    <name type="scientific">Conoideocrella luteorostrata</name>
    <dbReference type="NCBI Taxonomy" id="1105319"/>
    <lineage>
        <taxon>Eukaryota</taxon>
        <taxon>Fungi</taxon>
        <taxon>Dikarya</taxon>
        <taxon>Ascomycota</taxon>
        <taxon>Pezizomycotina</taxon>
        <taxon>Sordariomycetes</taxon>
        <taxon>Hypocreomycetidae</taxon>
        <taxon>Hypocreales</taxon>
        <taxon>Clavicipitaceae</taxon>
        <taxon>Conoideocrella</taxon>
    </lineage>
</organism>
<reference evidence="1" key="1">
    <citation type="submission" date="2023-06" db="EMBL/GenBank/DDBJ databases">
        <title>Conoideocrella luteorostrata (Hypocreales: Clavicipitaceae), a potential biocontrol fungus for elongate hemlock scale in United States Christmas tree production areas.</title>
        <authorList>
            <person name="Barrett H."/>
            <person name="Lovett B."/>
            <person name="Macias A.M."/>
            <person name="Stajich J.E."/>
            <person name="Kasson M.T."/>
        </authorList>
    </citation>
    <scope>NUCLEOTIDE SEQUENCE</scope>
    <source>
        <strain evidence="1">ARSEF 14590</strain>
    </source>
</reference>
<keyword evidence="2" id="KW-1185">Reference proteome</keyword>